<dbReference type="EMBL" id="JAAAHW010007138">
    <property type="protein sequence ID" value="KAF9950870.1"/>
    <property type="molecule type" value="Genomic_DNA"/>
</dbReference>
<evidence type="ECO:0008006" key="3">
    <source>
        <dbReference type="Google" id="ProtNLM"/>
    </source>
</evidence>
<reference evidence="1" key="1">
    <citation type="journal article" date="2020" name="Fungal Divers.">
        <title>Resolving the Mortierellaceae phylogeny through synthesis of multi-gene phylogenetics and phylogenomics.</title>
        <authorList>
            <person name="Vandepol N."/>
            <person name="Liber J."/>
            <person name="Desiro A."/>
            <person name="Na H."/>
            <person name="Kennedy M."/>
            <person name="Barry K."/>
            <person name="Grigoriev I.V."/>
            <person name="Miller A.N."/>
            <person name="O'Donnell K."/>
            <person name="Stajich J.E."/>
            <person name="Bonito G."/>
        </authorList>
    </citation>
    <scope>NUCLEOTIDE SEQUENCE</scope>
    <source>
        <strain evidence="1">MES-2147</strain>
    </source>
</reference>
<dbReference type="CDD" id="cd02440">
    <property type="entry name" value="AdoMet_MTases"/>
    <property type="match status" value="1"/>
</dbReference>
<keyword evidence="2" id="KW-1185">Reference proteome</keyword>
<dbReference type="SUPFAM" id="SSF53335">
    <property type="entry name" value="S-adenosyl-L-methionine-dependent methyltransferases"/>
    <property type="match status" value="1"/>
</dbReference>
<comment type="caution">
    <text evidence="1">The sequence shown here is derived from an EMBL/GenBank/DDBJ whole genome shotgun (WGS) entry which is preliminary data.</text>
</comment>
<protein>
    <recommendedName>
        <fullName evidence="3">S-adenosyl-L-methionine-dependent methyltransferase</fullName>
    </recommendedName>
</protein>
<dbReference type="GO" id="GO:0008168">
    <property type="term" value="F:methyltransferase activity"/>
    <property type="evidence" value="ECO:0007669"/>
    <property type="project" value="TreeGrafter"/>
</dbReference>
<dbReference type="Proteomes" id="UP000749646">
    <property type="component" value="Unassembled WGS sequence"/>
</dbReference>
<evidence type="ECO:0000313" key="2">
    <source>
        <dbReference type="Proteomes" id="UP000749646"/>
    </source>
</evidence>
<dbReference type="PANTHER" id="PTHR43591:SF24">
    <property type="entry name" value="2-METHOXY-6-POLYPRENYL-1,4-BENZOQUINOL METHYLASE, MITOCHONDRIAL"/>
    <property type="match status" value="1"/>
</dbReference>
<dbReference type="OrthoDB" id="2013972at2759"/>
<feature type="non-terminal residue" evidence="1">
    <location>
        <position position="1"/>
    </location>
</feature>
<evidence type="ECO:0000313" key="1">
    <source>
        <dbReference type="EMBL" id="KAF9950870.1"/>
    </source>
</evidence>
<proteinExistence type="predicted"/>
<dbReference type="Gene3D" id="3.40.50.150">
    <property type="entry name" value="Vaccinia Virus protein VP39"/>
    <property type="match status" value="1"/>
</dbReference>
<dbReference type="InterPro" id="IPR029063">
    <property type="entry name" value="SAM-dependent_MTases_sf"/>
</dbReference>
<name>A0A9P6LYB8_9FUNG</name>
<sequence>LHTQHYIFKAALEKNIHVPIPENGRVIDFGCGPATWAMDMATEMSTINFVGVDISPIYPTAIFPRNCNFYNEDFVNGVSQPDNAFDVVFQRNVTCGFTFEHWQKSMKEAYRVLKPGGYYECVESDITVENAGPQTNAVFEHLRMSMATRNVDPSVVRSLDRLMAAAGFKDVHVKEYMIPVGEWGGKVGQLWKQNMFAILETVRPHLAKVARISEGQVQDIVNAMHQETVTFKSHQIIYVTYGRKPLY</sequence>
<gene>
    <name evidence="1" type="ORF">BGZ65_006317</name>
</gene>
<organism evidence="1 2">
    <name type="scientific">Modicella reniformis</name>
    <dbReference type="NCBI Taxonomy" id="1440133"/>
    <lineage>
        <taxon>Eukaryota</taxon>
        <taxon>Fungi</taxon>
        <taxon>Fungi incertae sedis</taxon>
        <taxon>Mucoromycota</taxon>
        <taxon>Mortierellomycotina</taxon>
        <taxon>Mortierellomycetes</taxon>
        <taxon>Mortierellales</taxon>
        <taxon>Mortierellaceae</taxon>
        <taxon>Modicella</taxon>
    </lineage>
</organism>
<accession>A0A9P6LYB8</accession>
<dbReference type="PANTHER" id="PTHR43591">
    <property type="entry name" value="METHYLTRANSFERASE"/>
    <property type="match status" value="1"/>
</dbReference>
<dbReference type="AlphaFoldDB" id="A0A9P6LYB8"/>
<dbReference type="Pfam" id="PF13489">
    <property type="entry name" value="Methyltransf_23"/>
    <property type="match status" value="1"/>
</dbReference>